<dbReference type="Gene3D" id="3.40.50.720">
    <property type="entry name" value="NAD(P)-binding Rossmann-like Domain"/>
    <property type="match status" value="1"/>
</dbReference>
<dbReference type="InterPro" id="IPR013328">
    <property type="entry name" value="6PGD_dom2"/>
</dbReference>
<dbReference type="Pfam" id="PF08125">
    <property type="entry name" value="Mannitol_dh_C"/>
    <property type="match status" value="1"/>
</dbReference>
<feature type="domain" description="Mannitol dehydrogenase N-terminal" evidence="7">
    <location>
        <begin position="42"/>
        <end position="291"/>
    </location>
</feature>
<dbReference type="InterPro" id="IPR000669">
    <property type="entry name" value="Mannitol_DH"/>
</dbReference>
<dbReference type="EC" id="1.1.1.17" evidence="2"/>
<dbReference type="Pfam" id="PF01232">
    <property type="entry name" value="Mannitol_dh"/>
    <property type="match status" value="1"/>
</dbReference>
<evidence type="ECO:0000313" key="10">
    <source>
        <dbReference type="Proteomes" id="UP001501326"/>
    </source>
</evidence>
<dbReference type="SUPFAM" id="SSF48179">
    <property type="entry name" value="6-phosphogluconate dehydrogenase C-terminal domain-like"/>
    <property type="match status" value="1"/>
</dbReference>
<dbReference type="Proteomes" id="UP001501326">
    <property type="component" value="Unassembled WGS sequence"/>
</dbReference>
<proteinExistence type="inferred from homology"/>
<comment type="caution">
    <text evidence="9">The sequence shown here is derived from an EMBL/GenBank/DDBJ whole genome shotgun (WGS) entry which is preliminary data.</text>
</comment>
<name>A0ABN3UTD0_9MICO</name>
<dbReference type="InterPro" id="IPR013118">
    <property type="entry name" value="Mannitol_DH_C"/>
</dbReference>
<dbReference type="InterPro" id="IPR050988">
    <property type="entry name" value="Mannitol_DH/Oxidoreductase"/>
</dbReference>
<dbReference type="SUPFAM" id="SSF51735">
    <property type="entry name" value="NAD(P)-binding Rossmann-fold domains"/>
    <property type="match status" value="1"/>
</dbReference>
<dbReference type="PROSITE" id="PS00974">
    <property type="entry name" value="MANNITOL_DHGENASE"/>
    <property type="match status" value="1"/>
</dbReference>
<evidence type="ECO:0000256" key="6">
    <source>
        <dbReference type="ARBA" id="ARBA00048615"/>
    </source>
</evidence>
<keyword evidence="10" id="KW-1185">Reference proteome</keyword>
<feature type="domain" description="Mannitol dehydrogenase C-terminal" evidence="8">
    <location>
        <begin position="301"/>
        <end position="489"/>
    </location>
</feature>
<evidence type="ECO:0000256" key="2">
    <source>
        <dbReference type="ARBA" id="ARBA00012939"/>
    </source>
</evidence>
<evidence type="ECO:0000256" key="3">
    <source>
        <dbReference type="ARBA" id="ARBA00016219"/>
    </source>
</evidence>
<sequence>MGTDTHSTTAPTTPVRLAEAHLGELDARVARPSYDRSQVTAGIVHFGVGGFHRAHQAMYLDALMNEGAALDWGLCGVGALPHDRRIIDTLKAQDGLYTLVVKHPDGRREPRVIGSIVELLFAPDDPQAVVDRLVDERTRIVSLTITEGGYLVNQVTGEFDADDPSIQADLVENAVPSTVFGYITAALARRRAEGLEPFTVMSCDNLPDNGDVAKQMICAFARLKDPALADWMESEVAFPNCMVDRITPVTAPEDIERLADEFGVEDGWPVVCEPFTQWALEDRFGQGRPPFEDAGVQMVDDVVPYELMKLRLLNASHQALCYLGHLAGYRYAHEVCQDPLFANFLLAYMEREGSPTLPPVPDVDLDAYRHELVARFANPEVRDTLARLCAESSDRIPKWLGPVIRANLRDGGEIERSALVVASWARYAEGRDEQGEPIEVVDRLKDRVMAAAARQDEDPLAFLRDRDLFGDLADDERFAAAYTAALERLHGIGARATLEARADDDARPA</sequence>
<gene>
    <name evidence="9" type="ORF">GCM10009867_28080</name>
</gene>
<evidence type="ECO:0000259" key="7">
    <source>
        <dbReference type="Pfam" id="PF01232"/>
    </source>
</evidence>
<dbReference type="PANTHER" id="PTHR43362">
    <property type="entry name" value="MANNITOL DEHYDROGENASE DSF1-RELATED"/>
    <property type="match status" value="1"/>
</dbReference>
<evidence type="ECO:0000313" key="9">
    <source>
        <dbReference type="EMBL" id="GAA2738123.1"/>
    </source>
</evidence>
<dbReference type="PANTHER" id="PTHR43362:SF1">
    <property type="entry name" value="MANNITOL DEHYDROGENASE 2-RELATED"/>
    <property type="match status" value="1"/>
</dbReference>
<dbReference type="InterPro" id="IPR013131">
    <property type="entry name" value="Mannitol_DH_N"/>
</dbReference>
<reference evidence="9 10" key="1">
    <citation type="journal article" date="2019" name="Int. J. Syst. Evol. Microbiol.">
        <title>The Global Catalogue of Microorganisms (GCM) 10K type strain sequencing project: providing services to taxonomists for standard genome sequencing and annotation.</title>
        <authorList>
            <consortium name="The Broad Institute Genomics Platform"/>
            <consortium name="The Broad Institute Genome Sequencing Center for Infectious Disease"/>
            <person name="Wu L."/>
            <person name="Ma J."/>
        </authorList>
    </citation>
    <scope>NUCLEOTIDE SEQUENCE [LARGE SCALE GENOMIC DNA]</scope>
    <source>
        <strain evidence="9 10">JCM 16378</strain>
    </source>
</reference>
<dbReference type="InterPro" id="IPR036291">
    <property type="entry name" value="NAD(P)-bd_dom_sf"/>
</dbReference>
<evidence type="ECO:0000256" key="1">
    <source>
        <dbReference type="ARBA" id="ARBA00006541"/>
    </source>
</evidence>
<keyword evidence="4" id="KW-0560">Oxidoreductase</keyword>
<comment type="catalytic activity">
    <reaction evidence="6">
        <text>D-mannitol 1-phosphate + NAD(+) = beta-D-fructose 6-phosphate + NADH + H(+)</text>
        <dbReference type="Rhea" id="RHEA:19661"/>
        <dbReference type="ChEBI" id="CHEBI:15378"/>
        <dbReference type="ChEBI" id="CHEBI:57540"/>
        <dbReference type="ChEBI" id="CHEBI:57634"/>
        <dbReference type="ChEBI" id="CHEBI:57945"/>
        <dbReference type="ChEBI" id="CHEBI:61381"/>
        <dbReference type="EC" id="1.1.1.17"/>
    </reaction>
</comment>
<evidence type="ECO:0000256" key="4">
    <source>
        <dbReference type="ARBA" id="ARBA00023002"/>
    </source>
</evidence>
<dbReference type="RefSeq" id="WP_344194494.1">
    <property type="nucleotide sequence ID" value="NZ_BAAARN010000003.1"/>
</dbReference>
<organism evidence="9 10">
    <name type="scientific">Pedococcus aerophilus</name>
    <dbReference type="NCBI Taxonomy" id="436356"/>
    <lineage>
        <taxon>Bacteria</taxon>
        <taxon>Bacillati</taxon>
        <taxon>Actinomycetota</taxon>
        <taxon>Actinomycetes</taxon>
        <taxon>Micrococcales</taxon>
        <taxon>Intrasporangiaceae</taxon>
        <taxon>Pedococcus</taxon>
    </lineage>
</organism>
<dbReference type="Gene3D" id="1.10.1040.10">
    <property type="entry name" value="N-(1-d-carboxylethyl)-l-norvaline Dehydrogenase, domain 2"/>
    <property type="match status" value="1"/>
</dbReference>
<protein>
    <recommendedName>
        <fullName evidence="3">Mannitol-1-phosphate 5-dehydrogenase</fullName>
        <ecNumber evidence="2">1.1.1.17</ecNumber>
    </recommendedName>
</protein>
<keyword evidence="5" id="KW-0520">NAD</keyword>
<evidence type="ECO:0000259" key="8">
    <source>
        <dbReference type="Pfam" id="PF08125"/>
    </source>
</evidence>
<dbReference type="EMBL" id="BAAARN010000003">
    <property type="protein sequence ID" value="GAA2738123.1"/>
    <property type="molecule type" value="Genomic_DNA"/>
</dbReference>
<dbReference type="PRINTS" id="PR00084">
    <property type="entry name" value="MTLDHDRGNASE"/>
</dbReference>
<accession>A0ABN3UTD0</accession>
<dbReference type="InterPro" id="IPR008927">
    <property type="entry name" value="6-PGluconate_DH-like_C_sf"/>
</dbReference>
<dbReference type="InterPro" id="IPR023027">
    <property type="entry name" value="Mannitol_DH_CS"/>
</dbReference>
<comment type="similarity">
    <text evidence="1">Belongs to the mannitol dehydrogenase family.</text>
</comment>
<evidence type="ECO:0000256" key="5">
    <source>
        <dbReference type="ARBA" id="ARBA00023027"/>
    </source>
</evidence>